<dbReference type="InterPro" id="IPR044992">
    <property type="entry name" value="ChyE-like"/>
</dbReference>
<proteinExistence type="predicted"/>
<dbReference type="SUPFAM" id="SSF52317">
    <property type="entry name" value="Class I glutamine amidotransferase-like"/>
    <property type="match status" value="1"/>
</dbReference>
<accession>A0A0L8BGN0</accession>
<dbReference type="RefSeq" id="WP_053252420.1">
    <property type="nucleotide sequence ID" value="NZ_LGAP01000033.1"/>
</dbReference>
<protein>
    <submittedName>
        <fullName evidence="2">Glutamine amidotransferase</fullName>
        <ecNumber evidence="2">6.3.5.2</ecNumber>
    </submittedName>
</protein>
<dbReference type="GO" id="GO:0005829">
    <property type="term" value="C:cytosol"/>
    <property type="evidence" value="ECO:0007669"/>
    <property type="project" value="TreeGrafter"/>
</dbReference>
<dbReference type="InterPro" id="IPR017926">
    <property type="entry name" value="GATASE"/>
</dbReference>
<dbReference type="Gene3D" id="3.40.50.880">
    <property type="match status" value="1"/>
</dbReference>
<dbReference type="PANTHER" id="PTHR42695:SF5">
    <property type="entry name" value="GLUTAMINE AMIDOTRANSFERASE YLR126C-RELATED"/>
    <property type="match status" value="1"/>
</dbReference>
<dbReference type="PATRIC" id="fig|106592.7.peg.5115"/>
<dbReference type="InterPro" id="IPR029062">
    <property type="entry name" value="Class_I_gatase-like"/>
</dbReference>
<dbReference type="GO" id="GO:0016740">
    <property type="term" value="F:transferase activity"/>
    <property type="evidence" value="ECO:0007669"/>
    <property type="project" value="UniProtKB-KW"/>
</dbReference>
<evidence type="ECO:0000313" key="2">
    <source>
        <dbReference type="EMBL" id="KOF13700.1"/>
    </source>
</evidence>
<dbReference type="GO" id="GO:0003922">
    <property type="term" value="F:GMP synthase (glutamine-hydrolyzing) activity"/>
    <property type="evidence" value="ECO:0007669"/>
    <property type="project" value="UniProtKB-EC"/>
</dbReference>
<dbReference type="PANTHER" id="PTHR42695">
    <property type="entry name" value="GLUTAMINE AMIDOTRANSFERASE YLR126C-RELATED"/>
    <property type="match status" value="1"/>
</dbReference>
<dbReference type="EMBL" id="LGAP01000033">
    <property type="protein sequence ID" value="KOF13700.1"/>
    <property type="molecule type" value="Genomic_DNA"/>
</dbReference>
<gene>
    <name evidence="2" type="ORF">AC244_29785</name>
</gene>
<name>A0A0L8BGN0_ENSAD</name>
<keyword evidence="2" id="KW-0808">Transferase</keyword>
<organism evidence="2 3">
    <name type="scientific">Ensifer adhaerens</name>
    <name type="common">Sinorhizobium morelense</name>
    <dbReference type="NCBI Taxonomy" id="106592"/>
    <lineage>
        <taxon>Bacteria</taxon>
        <taxon>Pseudomonadati</taxon>
        <taxon>Pseudomonadota</taxon>
        <taxon>Alphaproteobacteria</taxon>
        <taxon>Hyphomicrobiales</taxon>
        <taxon>Rhizobiaceae</taxon>
        <taxon>Sinorhizobium/Ensifer group</taxon>
        <taxon>Ensifer</taxon>
    </lineage>
</organism>
<dbReference type="CDD" id="cd01741">
    <property type="entry name" value="GATase1_1"/>
    <property type="match status" value="1"/>
</dbReference>
<keyword evidence="2" id="KW-0436">Ligase</keyword>
<keyword evidence="2" id="KW-0315">Glutamine amidotransferase</keyword>
<evidence type="ECO:0000313" key="3">
    <source>
        <dbReference type="Proteomes" id="UP000037425"/>
    </source>
</evidence>
<feature type="domain" description="Glutamine amidotransferase" evidence="1">
    <location>
        <begin position="76"/>
        <end position="193"/>
    </location>
</feature>
<dbReference type="EC" id="6.3.5.2" evidence="2"/>
<comment type="caution">
    <text evidence="2">The sequence shown here is derived from an EMBL/GenBank/DDBJ whole genome shotgun (WGS) entry which is preliminary data.</text>
</comment>
<dbReference type="AlphaFoldDB" id="A0A0L8BGN0"/>
<evidence type="ECO:0000259" key="1">
    <source>
        <dbReference type="Pfam" id="PF00117"/>
    </source>
</evidence>
<dbReference type="Pfam" id="PF00117">
    <property type="entry name" value="GATase"/>
    <property type="match status" value="1"/>
</dbReference>
<sequence>MKKKPIILIQVGTPPEDVRRGFGDLPLWFSRALNLGPDMLQVVRVFEGEQLPRPDSNYSAIVTGSWSMVTDREPWSEKTAEWIQEAIRIEMPLFGVCYGHQLMAHALGGIVDYHPNGREIGSQTIELLPEANTLPMLRSYPQRFQAHLTHLQTIIELPPGARALGRSQHDPHQIVQYGRRAMSTQFHPEFTAEIMAAIINARTDSLRQEGLSPEKLLDDVSEASAAAYLLRDFLQWDAIDHMAAEPL</sequence>
<dbReference type="NCBIfam" id="NF006562">
    <property type="entry name" value="PRK09065.1"/>
    <property type="match status" value="1"/>
</dbReference>
<reference evidence="3" key="1">
    <citation type="submission" date="2015-07" db="EMBL/GenBank/DDBJ databases">
        <title>Whole genome sequence of an Ensifer adhaerens strain isolated from a cave pool in the Wind Cave National Park.</title>
        <authorList>
            <person name="Eng W.W.H."/>
            <person name="Gan H.M."/>
            <person name="Barton H.A."/>
            <person name="Savka M.A."/>
        </authorList>
    </citation>
    <scope>NUCLEOTIDE SEQUENCE [LARGE SCALE GENOMIC DNA]</scope>
    <source>
        <strain evidence="3">SD006</strain>
    </source>
</reference>
<dbReference type="Proteomes" id="UP000037425">
    <property type="component" value="Unassembled WGS sequence"/>
</dbReference>
<dbReference type="PROSITE" id="PS51273">
    <property type="entry name" value="GATASE_TYPE_1"/>
    <property type="match status" value="1"/>
</dbReference>